<organism evidence="4 5">
    <name type="scientific">Isoptericola halotolerans</name>
    <dbReference type="NCBI Taxonomy" id="300560"/>
    <lineage>
        <taxon>Bacteria</taxon>
        <taxon>Bacillati</taxon>
        <taxon>Actinomycetota</taxon>
        <taxon>Actinomycetes</taxon>
        <taxon>Micrococcales</taxon>
        <taxon>Promicromonosporaceae</taxon>
        <taxon>Isoptericola</taxon>
    </lineage>
</organism>
<dbReference type="InterPro" id="IPR046022">
    <property type="entry name" value="DUF5979"/>
</dbReference>
<dbReference type="Proteomes" id="UP000757540">
    <property type="component" value="Unassembled WGS sequence"/>
</dbReference>
<feature type="domain" description="DUF5979" evidence="3">
    <location>
        <begin position="2114"/>
        <end position="2223"/>
    </location>
</feature>
<keyword evidence="5" id="KW-1185">Reference proteome</keyword>
<feature type="region of interest" description="Disordered" evidence="1">
    <location>
        <begin position="2703"/>
        <end position="2724"/>
    </location>
</feature>
<evidence type="ECO:0000313" key="5">
    <source>
        <dbReference type="Proteomes" id="UP000757540"/>
    </source>
</evidence>
<reference evidence="4 5" key="1">
    <citation type="submission" date="2020-05" db="EMBL/GenBank/DDBJ databases">
        <title>Genomic Encyclopedia of Type Strains, Phase III (KMG-III): the genomes of soil and plant-associated and newly described type strains.</title>
        <authorList>
            <person name="Whitman W."/>
        </authorList>
    </citation>
    <scope>NUCLEOTIDE SEQUENCE [LARGE SCALE GENOMIC DNA]</scope>
    <source>
        <strain evidence="4 5">KCTC 19046</strain>
    </source>
</reference>
<feature type="domain" description="DUF5979" evidence="3">
    <location>
        <begin position="1881"/>
        <end position="2003"/>
    </location>
</feature>
<keyword evidence="2" id="KW-0472">Membrane</keyword>
<accession>A0ABX2A8J3</accession>
<name>A0ABX2A8J3_9MICO</name>
<feature type="domain" description="DUF5979" evidence="3">
    <location>
        <begin position="2478"/>
        <end position="2582"/>
    </location>
</feature>
<feature type="region of interest" description="Disordered" evidence="1">
    <location>
        <begin position="324"/>
        <end position="349"/>
    </location>
</feature>
<sequence length="2757" mass="282928">MSDRRGMTRRGTATGRRPRGRRGWSVLGVLALALPMVVVPATTASAATWGIQKQELSSGPYEPGEQVQWSLSISCSDPNADPCVPTTLTDPLPDGLSLVSASIQSGGGATGPDLVADTDTDTVTYTADSVPNGGQVQILVTAEVDADIPYGTTSLTNTASVVSDNADEAQATDDIDIVVPLIVDSETTKTIEPDGALAVPGTSATMTIGGTNTSNDAVDTLVIQDPVDPAADPNPFTYLEFVGWGDVTWPAGATSADVTYTCADGSSPTESTTTADTLPEPPAGCVVEGFTVVFSGEIEQGATATLPVDVQQSDAVTDLAETTTVTNDTSSYVTHPDGESDPTTASDDYVITPPDNSVEAFKSFDPATVSAGDPTTVTIGGTNTGTPVDTLTITEPAPGTPSPFEGDDPITFTGWGTDGAGAGVAWPADADAASVTFTCADGTTTDPIDATAPDTLPDPPVGCEVVGFSVTFTGDIVTGGQATIPFTADTDPDQDAEDVTHTNEIAANVPNADDTASADLVTLTDRLATDTDKLISPSTFPAVPGQAVIVQLPTQLLPFGPEGSTTNADQVVVQDPIDPANPDDFSENFVPTAVRSTDVPANSTLTVNYWNGAEWVPAPDCGPYAGPDTVSCDLPADAQGVQFVYDSTGDGFPPGTSFQPNFVAEYTGPTDRDDPIENCGSSSGSSGTVAPTEPAIGCATVDPFPVDPGPGLDFIAKDFLGEQPVSVLARSDDQVTAQITWSTNGFSGVDPMVISDIADPETTAIADSFYDAFDLVRIEAIDASVDPLIGFDAIIGVELYDGTTWVQATDSTCTVSTPCDGGMPAVDLTTAEQESTVSARVVYTESPSRSVTPADPTAPAAGDGVARSTQADGRHLDLTFEVRDVKRSDGSPALGSTNGTIYNTADPGLVNDTARGTATFDGDEYTDTDDADVLIIDQPLNVTVAKDWTGGPISVPPPGTPEQFYPSTTVTIAGTNASAAKVDQLRLVEPGAPDSGALQTADGTPPFDVFDLTVIELTPPDGATSTTVTLTDDDGTTEQLDEAGAEALTAADLADVVGIEVSYDGLVEPGATGSMDLTLRLRGTDRYTGETLLDGEGTIVTQNPVPNGAAATINDPGGTDDDVRQAYDDADMTLQTASIELEVGKSFDPDTVIEPFRGANQSDDPVVMTLTGQPLGPSRSVEMVLVDDDPQFWNQYDFVGFDPSASLVTPIQQVQVDAFVGGVFSGNPGSPDPVTRAGGDWVLDDDVSGTFDLPAGVAPEDVQGLRFTFTRTDGAVWENPATPTQPVPIQILRRDDLRSGGEVLPDLEANPPAPGEDAPGVASNTVQGSTTGADLVVDPDTGDTVPVSADDDAAASILYQHATNAVEIVKDFRGVVSGGTEPPDAVVPMNITVTNTGDRPIVDPVIIDDPMPTDDDGAQLRLADVDQPFSYTLDGATPDPVNGAPMPTDPGDVTVAQSGDIDSLEFTFPEGTVLEVGQTYTITVQVQFRVTLAAGTTLENTAGVIGDRPWDECVTRLDDGTGACEADADVTTVPSAALSQSKLVKATNDEYPLGLIVDPDQPGDVQPEDCVPNAAGFYAYPCTPVIPPGESQTWRIRVDNVGNLPLSKVVFYDRFPAIGDTGSFADSERGSAWGPYFTDDPLPRVVNAPGDSTVEYFYTTVDDYCMDDINDPLNEPICPDDPETGWAPLTTDLADSVLQDITAIKNVVTFPEGEFFQPGQFIALEATSTTPPEAPEAGDRSIAWNSAAASGVAILPSGNQTNLLPTEGTKVGVATATGSLNVVKFAFGDGSQYAPEEFQLFVQCTSAVGTWVETELEPIPITVPLGGAVTVPNLPYGAECTIVEDGSNGETELVVGTVTIGQEPDIAGITAVNVYQLSSIEISKEVVTDAVDQDGNPVPFGPFEATVECTFLGDPVYAEGYGPDAPMVVTIEDGETVELTGLPVNSECTVTETGTGNASSVTITVAQAGQDPVVTDGPSADLTLEPDVLGESTNDVTLTNTYDVGAIDLLKVVDGEGAEQYGAGPFTIAVVCTYDDDGDGPGGPRTVYDGEVVLGAAGPLDAQIANLPAGAECTITEIDDGGATGAVVLPGTVTVGAGETAEVIITNTFDVGVIEVDKELEGLGALYGPGPFEVTVACTYEGVDIPVPGGAARELLPGEPVTFDGLPVGAECTVTETDDFGASSTTVSVDGGEPVDGTSVDVVVPPADGGDPTAVTVTMTNTFATAPLVVRKAVDGDGAEFAPPMPDLPPLPELPDGPIDADTLAELLELVAQYLSEVPFDEFPYEVTVECTTSLGEEVPIPGGGVRAFGPGFPGLYFGLPDGATCTVTETVTGGAISVSIAPDPVAIDGGATVLDPVEVVVTNSYDLGSIEVEKVVDGPAAEFVTAPFEVSLDCTFEGQAIEVPGGATRTVTPDEPATYDGLPIGAECVVTETDDAGAAASTVSTTVDGGDPGEVVVPGIDGEAVVTVTNTFAAGSLEVEKVVDGEGAELWGTGPFEVSLACTFQGEAIEVPGGEARDLEPGDTVVYDGLPVDAQCVVTETGTGGATSTAVAAVTDGGEPGAVVVPGPDADLPTVVVTNTFGVGQVVVTKTLAGKGAAEHTGDVLTVELACTRDIDGEQVEIDVPGGAERELSAAGDWSAVYEDLPQGATCTLAETDAGDARSVSVTVAGETTTADPAEQVPTSQEFVVPVGEGSAVDVGVTNSWDATPGSTTPGTGVPGAGSLPRTGADLTWAWLAALMLIGTGYALVRLRRRSP</sequence>
<feature type="domain" description="DUF5979" evidence="3">
    <location>
        <begin position="2587"/>
        <end position="2705"/>
    </location>
</feature>
<dbReference type="RefSeq" id="WP_171784159.1">
    <property type="nucleotide sequence ID" value="NZ_JABEZU010000003.1"/>
</dbReference>
<dbReference type="Pfam" id="PF19407">
    <property type="entry name" value="DUF5979"/>
    <property type="match status" value="8"/>
</dbReference>
<feature type="transmembrane region" description="Helical" evidence="2">
    <location>
        <begin position="2734"/>
        <end position="2752"/>
    </location>
</feature>
<feature type="domain" description="DUF5979" evidence="3">
    <location>
        <begin position="2371"/>
        <end position="2473"/>
    </location>
</feature>
<evidence type="ECO:0000256" key="1">
    <source>
        <dbReference type="SAM" id="MobiDB-lite"/>
    </source>
</evidence>
<dbReference type="Gene3D" id="2.60.40.740">
    <property type="match status" value="1"/>
</dbReference>
<feature type="region of interest" description="Disordered" evidence="1">
    <location>
        <begin position="1301"/>
        <end position="1339"/>
    </location>
</feature>
<evidence type="ECO:0000259" key="3">
    <source>
        <dbReference type="Pfam" id="PF19407"/>
    </source>
</evidence>
<keyword evidence="2" id="KW-0812">Transmembrane</keyword>
<feature type="compositionally biased region" description="Low complexity" evidence="1">
    <location>
        <begin position="375"/>
        <end position="386"/>
    </location>
</feature>
<feature type="domain" description="DUF5979" evidence="3">
    <location>
        <begin position="1782"/>
        <end position="1875"/>
    </location>
</feature>
<feature type="region of interest" description="Disordered" evidence="1">
    <location>
        <begin position="366"/>
        <end position="389"/>
    </location>
</feature>
<feature type="compositionally biased region" description="Polar residues" evidence="1">
    <location>
        <begin position="324"/>
        <end position="333"/>
    </location>
</feature>
<dbReference type="Gene3D" id="2.60.40.1140">
    <property type="entry name" value="Collagen-binding surface protein Cna, B-type domain"/>
    <property type="match status" value="3"/>
</dbReference>
<feature type="domain" description="DUF5979" evidence="3">
    <location>
        <begin position="2009"/>
        <end position="2110"/>
    </location>
</feature>
<feature type="region of interest" description="Disordered" evidence="1">
    <location>
        <begin position="1"/>
        <end position="20"/>
    </location>
</feature>
<feature type="compositionally biased region" description="Low complexity" evidence="1">
    <location>
        <begin position="851"/>
        <end position="866"/>
    </location>
</feature>
<dbReference type="EMBL" id="JABEZU010000003">
    <property type="protein sequence ID" value="NOV97918.1"/>
    <property type="molecule type" value="Genomic_DNA"/>
</dbReference>
<proteinExistence type="predicted"/>
<feature type="compositionally biased region" description="Polar residues" evidence="1">
    <location>
        <begin position="1322"/>
        <end position="1332"/>
    </location>
</feature>
<feature type="region of interest" description="Disordered" evidence="1">
    <location>
        <begin position="843"/>
        <end position="873"/>
    </location>
</feature>
<evidence type="ECO:0000256" key="2">
    <source>
        <dbReference type="SAM" id="Phobius"/>
    </source>
</evidence>
<evidence type="ECO:0000313" key="4">
    <source>
        <dbReference type="EMBL" id="NOV97918.1"/>
    </source>
</evidence>
<comment type="caution">
    <text evidence="4">The sequence shown here is derived from an EMBL/GenBank/DDBJ whole genome shotgun (WGS) entry which is preliminary data.</text>
</comment>
<feature type="compositionally biased region" description="Low complexity" evidence="1">
    <location>
        <begin position="2708"/>
        <end position="2717"/>
    </location>
</feature>
<protein>
    <recommendedName>
        <fullName evidence="3">DUF5979 domain-containing protein</fullName>
    </recommendedName>
</protein>
<gene>
    <name evidence="4" type="ORF">HDG69_002503</name>
</gene>
<feature type="domain" description="DUF5979" evidence="3">
    <location>
        <begin position="2284"/>
        <end position="2367"/>
    </location>
</feature>
<keyword evidence="2" id="KW-1133">Transmembrane helix</keyword>